<evidence type="ECO:0008006" key="4">
    <source>
        <dbReference type="Google" id="ProtNLM"/>
    </source>
</evidence>
<accession>V9G1U8</accession>
<dbReference type="EMBL" id="ANIZ01000107">
    <property type="protein sequence ID" value="ETI57003.1"/>
    <property type="molecule type" value="Genomic_DNA"/>
</dbReference>
<sequence length="182" mass="20474">MTIDRATNIVDLSPMDAVMTNIDVMILYIYKPTQNHSYDLEILKASFIETLNQDYPILNGELHIDSELPKQDRHSSPFVTDLSYPQTTDQALESLSYDFMPPAREGRHQLITAKASVLSDGGLVIGLDFAHGVLDGEAEFTFVKVWARRYRRLTGTPPNELGDPIKLNHDRRLLSGTVAEKT</sequence>
<dbReference type="Gene3D" id="3.30.559.10">
    <property type="entry name" value="Chloramphenicol acetyltransferase-like domain"/>
    <property type="match status" value="1"/>
</dbReference>
<evidence type="ECO:0000313" key="2">
    <source>
        <dbReference type="EMBL" id="ETI57003.1"/>
    </source>
</evidence>
<proteinExistence type="predicted"/>
<organism evidence="2 3">
    <name type="scientific">Phytophthora nicotianae P1569</name>
    <dbReference type="NCBI Taxonomy" id="1317065"/>
    <lineage>
        <taxon>Eukaryota</taxon>
        <taxon>Sar</taxon>
        <taxon>Stramenopiles</taxon>
        <taxon>Oomycota</taxon>
        <taxon>Peronosporomycetes</taxon>
        <taxon>Peronosporales</taxon>
        <taxon>Peronosporaceae</taxon>
        <taxon>Phytophthora</taxon>
    </lineage>
</organism>
<dbReference type="HOGENOM" id="CLU_1484802_0_0_1"/>
<keyword evidence="1" id="KW-0808">Transferase</keyword>
<dbReference type="PANTHER" id="PTHR31642">
    <property type="entry name" value="TRICHOTHECENE 3-O-ACETYLTRANSFERASE"/>
    <property type="match status" value="1"/>
</dbReference>
<reference evidence="2 3" key="1">
    <citation type="submission" date="2013-11" db="EMBL/GenBank/DDBJ databases">
        <title>The Genome Sequence of Phytophthora parasitica P1569.</title>
        <authorList>
            <consortium name="The Broad Institute Genomics Platform"/>
            <person name="Russ C."/>
            <person name="Tyler B."/>
            <person name="Panabieres F."/>
            <person name="Shan W."/>
            <person name="Tripathy S."/>
            <person name="Grunwald N."/>
            <person name="Machado M."/>
            <person name="Johnson C.S."/>
            <person name="Arredondo F."/>
            <person name="Hong C."/>
            <person name="Coffey M."/>
            <person name="Young S.K."/>
            <person name="Zeng Q."/>
            <person name="Gargeya S."/>
            <person name="Fitzgerald M."/>
            <person name="Abouelleil A."/>
            <person name="Alvarado L."/>
            <person name="Chapman S.B."/>
            <person name="Gainer-Dewar J."/>
            <person name="Goldberg J."/>
            <person name="Griggs A."/>
            <person name="Gujja S."/>
            <person name="Hansen M."/>
            <person name="Howarth C."/>
            <person name="Imamovic A."/>
            <person name="Ireland A."/>
            <person name="Larimer J."/>
            <person name="McCowan C."/>
            <person name="Murphy C."/>
            <person name="Pearson M."/>
            <person name="Poon T.W."/>
            <person name="Priest M."/>
            <person name="Roberts A."/>
            <person name="Saif S."/>
            <person name="Shea T."/>
            <person name="Sykes S."/>
            <person name="Wortman J."/>
            <person name="Nusbaum C."/>
            <person name="Birren B."/>
        </authorList>
    </citation>
    <scope>NUCLEOTIDE SEQUENCE [LARGE SCALE GENOMIC DNA]</scope>
    <source>
        <strain evidence="2 3">P1569</strain>
    </source>
</reference>
<dbReference type="Proteomes" id="UP000018721">
    <property type="component" value="Unassembled WGS sequence"/>
</dbReference>
<dbReference type="GO" id="GO:0016747">
    <property type="term" value="F:acyltransferase activity, transferring groups other than amino-acyl groups"/>
    <property type="evidence" value="ECO:0007669"/>
    <property type="project" value="TreeGrafter"/>
</dbReference>
<evidence type="ECO:0000256" key="1">
    <source>
        <dbReference type="ARBA" id="ARBA00022679"/>
    </source>
</evidence>
<dbReference type="PANTHER" id="PTHR31642:SF310">
    <property type="entry name" value="FATTY ALCOHOL:CAFFEOYL-COA ACYLTRANSFERASE"/>
    <property type="match status" value="1"/>
</dbReference>
<keyword evidence="3" id="KW-1185">Reference proteome</keyword>
<protein>
    <recommendedName>
        <fullName evidence="4">Condensation domain-containing protein</fullName>
    </recommendedName>
</protein>
<comment type="caution">
    <text evidence="2">The sequence shown here is derived from an EMBL/GenBank/DDBJ whole genome shotgun (WGS) entry which is preliminary data.</text>
</comment>
<dbReference type="AlphaFoldDB" id="V9G1U8"/>
<gene>
    <name evidence="2" type="ORF">F443_00620</name>
</gene>
<dbReference type="InterPro" id="IPR023213">
    <property type="entry name" value="CAT-like_dom_sf"/>
</dbReference>
<dbReference type="Pfam" id="PF02458">
    <property type="entry name" value="Transferase"/>
    <property type="match status" value="1"/>
</dbReference>
<evidence type="ECO:0000313" key="3">
    <source>
        <dbReference type="Proteomes" id="UP000018721"/>
    </source>
</evidence>
<dbReference type="InterPro" id="IPR050317">
    <property type="entry name" value="Plant_Fungal_Acyltransferase"/>
</dbReference>
<name>V9G1U8_PHYNI</name>